<organism evidence="1 2">
    <name type="scientific">Pyropia yezoensis</name>
    <name type="common">Susabi-nori</name>
    <name type="synonym">Porphyra yezoensis</name>
    <dbReference type="NCBI Taxonomy" id="2788"/>
    <lineage>
        <taxon>Eukaryota</taxon>
        <taxon>Rhodophyta</taxon>
        <taxon>Bangiophyceae</taxon>
        <taxon>Bangiales</taxon>
        <taxon>Bangiaceae</taxon>
        <taxon>Pyropia</taxon>
    </lineage>
</organism>
<evidence type="ECO:0000313" key="1">
    <source>
        <dbReference type="EMBL" id="KAK1859924.1"/>
    </source>
</evidence>
<accession>A0ACC3BPL9</accession>
<protein>
    <submittedName>
        <fullName evidence="1">Uncharacterized protein</fullName>
    </submittedName>
</protein>
<comment type="caution">
    <text evidence="1">The sequence shown here is derived from an EMBL/GenBank/DDBJ whole genome shotgun (WGS) entry which is preliminary data.</text>
</comment>
<keyword evidence="2" id="KW-1185">Reference proteome</keyword>
<sequence>MKTPAQPRSSRGYPPVLARRPVARAPSVTWSQLLPVAASSPGPTGPGGGGGDRAVGAVPPLPPPPPPPPPRPPPPPPPPPAQQDDGDSPAVAAARRVGDAAGIAARQAAVARGCPTAQLSTVKSRAVYKALVGALETSIGVTEGRLRKRRRERNAAVAERAALVAAVARTEAVARAKAAAIAARGGFRVPSPLSSVESTSSLAGGCPPAAAAALATAGGAMVGPPVGGAFALTPAVIPGQVSPAEGAAWEPLTQPLDLVPPFWASPPDERELLLGGGEHGADATASTAATTAATDVNSGMAAAVPEVFSPISYPSTGAAEHVSHGESVGLSTVEAAEQGGEEIEPAVVRAGQVERTNPLVTALTDDADKASLQSLASQAAIALLLEHDTSVVLGGTGASEWNSNPEWLMIDSNGSSWLSGVLPLASAAGVASLPDCPVPEMTAELWSELWTGAPTSSDGPAEAAPFLPTTPPPSSTPRASVAVLPLGL</sequence>
<reference evidence="1" key="1">
    <citation type="submission" date="2019-11" db="EMBL/GenBank/DDBJ databases">
        <title>Nori genome reveals adaptations in red seaweeds to the harsh intertidal environment.</title>
        <authorList>
            <person name="Wang D."/>
            <person name="Mao Y."/>
        </authorList>
    </citation>
    <scope>NUCLEOTIDE SEQUENCE</scope>
    <source>
        <tissue evidence="1">Gametophyte</tissue>
    </source>
</reference>
<dbReference type="Proteomes" id="UP000798662">
    <property type="component" value="Chromosome 1"/>
</dbReference>
<dbReference type="EMBL" id="CM020618">
    <property type="protein sequence ID" value="KAK1859924.1"/>
    <property type="molecule type" value="Genomic_DNA"/>
</dbReference>
<evidence type="ECO:0000313" key="2">
    <source>
        <dbReference type="Proteomes" id="UP000798662"/>
    </source>
</evidence>
<proteinExistence type="predicted"/>
<name>A0ACC3BPL9_PYRYE</name>
<gene>
    <name evidence="1" type="ORF">I4F81_002516</name>
</gene>